<dbReference type="AlphaFoldDB" id="A0A9X0R3Q5"/>
<dbReference type="Gene3D" id="3.90.850.10">
    <property type="entry name" value="Fumarylacetoacetase-like, C-terminal domain"/>
    <property type="match status" value="1"/>
</dbReference>
<dbReference type="PANTHER" id="PTHR42796:SF4">
    <property type="entry name" value="FUMARYLACETOACETATE HYDROLASE DOMAIN-CONTAINING PROTEIN 2A"/>
    <property type="match status" value="1"/>
</dbReference>
<sequence length="284" mass="29681">MKIISFATAAGASYGLVSGDGIIDAGKRLPYPGVKQVLEAGALAELAALAGAAPDHALADVTVLPAVPQDRPGGSKVLCVGLNYRAHVAESAGREVPEQPRIFARLADTIIGHGAPLWRPANSTHFDYEGELAVVIGKPGRHIPAARALEHVAAYTIFQDGSVRDYQKHSVTAGKNFPCTGPLGPWLVTADEIPDPAALTLTTRVNGEQRQRTSTGDMILTVQALIEYISAFTPLAPGDVIATGTPEGVAHARKPPPWLVPGDVIEVEISGIGILRNPVIAEPG</sequence>
<evidence type="ECO:0000256" key="1">
    <source>
        <dbReference type="ARBA" id="ARBA00010211"/>
    </source>
</evidence>
<dbReference type="RefSeq" id="WP_186772517.1">
    <property type="nucleotide sequence ID" value="NZ_JACOMF010000034.1"/>
</dbReference>
<evidence type="ECO:0000256" key="2">
    <source>
        <dbReference type="ARBA" id="ARBA00022723"/>
    </source>
</evidence>
<keyword evidence="4" id="KW-0378">Hydrolase</keyword>
<dbReference type="Proteomes" id="UP000600101">
    <property type="component" value="Unassembled WGS sequence"/>
</dbReference>
<name>A0A9X0R3Q5_9PROT</name>
<dbReference type="InterPro" id="IPR036663">
    <property type="entry name" value="Fumarylacetoacetase_C_sf"/>
</dbReference>
<dbReference type="FunFam" id="3.90.850.10:FF:000008">
    <property type="entry name" value="FAA hydrolase family protein"/>
    <property type="match status" value="1"/>
</dbReference>
<keyword evidence="5" id="KW-1185">Reference proteome</keyword>
<accession>A0A9X0R3Q5</accession>
<dbReference type="GO" id="GO:0016787">
    <property type="term" value="F:hydrolase activity"/>
    <property type="evidence" value="ECO:0007669"/>
    <property type="project" value="UniProtKB-KW"/>
</dbReference>
<dbReference type="GO" id="GO:0044281">
    <property type="term" value="P:small molecule metabolic process"/>
    <property type="evidence" value="ECO:0007669"/>
    <property type="project" value="UniProtKB-ARBA"/>
</dbReference>
<comment type="caution">
    <text evidence="4">The sequence shown here is derived from an EMBL/GenBank/DDBJ whole genome shotgun (WGS) entry which is preliminary data.</text>
</comment>
<gene>
    <name evidence="4" type="ORF">H7965_20875</name>
</gene>
<proteinExistence type="inferred from homology"/>
<dbReference type="Pfam" id="PF01557">
    <property type="entry name" value="FAA_hydrolase"/>
    <property type="match status" value="1"/>
</dbReference>
<feature type="domain" description="Fumarylacetoacetase-like C-terminal" evidence="3">
    <location>
        <begin position="76"/>
        <end position="279"/>
    </location>
</feature>
<keyword evidence="2" id="KW-0479">Metal-binding</keyword>
<dbReference type="GO" id="GO:0046872">
    <property type="term" value="F:metal ion binding"/>
    <property type="evidence" value="ECO:0007669"/>
    <property type="project" value="UniProtKB-KW"/>
</dbReference>
<comment type="similarity">
    <text evidence="1">Belongs to the FAH family.</text>
</comment>
<dbReference type="InterPro" id="IPR011234">
    <property type="entry name" value="Fumarylacetoacetase-like_C"/>
</dbReference>
<protein>
    <submittedName>
        <fullName evidence="4">Fumarylacetoacetate hydrolase family protein</fullName>
    </submittedName>
</protein>
<evidence type="ECO:0000259" key="3">
    <source>
        <dbReference type="Pfam" id="PF01557"/>
    </source>
</evidence>
<dbReference type="SUPFAM" id="SSF56529">
    <property type="entry name" value="FAH"/>
    <property type="match status" value="1"/>
</dbReference>
<organism evidence="4 5">
    <name type="scientific">Siccirubricoccus deserti</name>
    <dbReference type="NCBI Taxonomy" id="2013562"/>
    <lineage>
        <taxon>Bacteria</taxon>
        <taxon>Pseudomonadati</taxon>
        <taxon>Pseudomonadota</taxon>
        <taxon>Alphaproteobacteria</taxon>
        <taxon>Acetobacterales</taxon>
        <taxon>Roseomonadaceae</taxon>
        <taxon>Siccirubricoccus</taxon>
    </lineage>
</organism>
<dbReference type="InterPro" id="IPR051121">
    <property type="entry name" value="FAH"/>
</dbReference>
<dbReference type="EMBL" id="JACOMF010000034">
    <property type="protein sequence ID" value="MBC4017762.1"/>
    <property type="molecule type" value="Genomic_DNA"/>
</dbReference>
<evidence type="ECO:0000313" key="4">
    <source>
        <dbReference type="EMBL" id="MBC4017762.1"/>
    </source>
</evidence>
<reference evidence="4" key="1">
    <citation type="submission" date="2020-08" db="EMBL/GenBank/DDBJ databases">
        <authorList>
            <person name="Hu Y."/>
            <person name="Nguyen S.V."/>
            <person name="Li F."/>
            <person name="Fanning S."/>
        </authorList>
    </citation>
    <scope>NUCLEOTIDE SEQUENCE</scope>
    <source>
        <strain evidence="4">SYSU D8009</strain>
    </source>
</reference>
<dbReference type="PANTHER" id="PTHR42796">
    <property type="entry name" value="FUMARYLACETOACETATE HYDROLASE DOMAIN-CONTAINING PROTEIN 2A-RELATED"/>
    <property type="match status" value="1"/>
</dbReference>
<evidence type="ECO:0000313" key="5">
    <source>
        <dbReference type="Proteomes" id="UP000600101"/>
    </source>
</evidence>